<evidence type="ECO:0000256" key="3">
    <source>
        <dbReference type="ARBA" id="ARBA00022481"/>
    </source>
</evidence>
<evidence type="ECO:0000256" key="5">
    <source>
        <dbReference type="ARBA" id="ARBA00023136"/>
    </source>
</evidence>
<dbReference type="InterPro" id="IPR001806">
    <property type="entry name" value="Small_GTPase"/>
</dbReference>
<dbReference type="Gene3D" id="3.40.50.300">
    <property type="entry name" value="P-loop containing nucleotide triphosphate hydrolases"/>
    <property type="match status" value="1"/>
</dbReference>
<dbReference type="InterPro" id="IPR027417">
    <property type="entry name" value="P-loop_NTPase"/>
</dbReference>
<evidence type="ECO:0000313" key="9">
    <source>
        <dbReference type="Proteomes" id="UP000759131"/>
    </source>
</evidence>
<keyword evidence="3" id="KW-0488">Methylation</keyword>
<reference evidence="8" key="1">
    <citation type="submission" date="2020-11" db="EMBL/GenBank/DDBJ databases">
        <authorList>
            <person name="Tran Van P."/>
        </authorList>
    </citation>
    <scope>NUCLEOTIDE SEQUENCE</scope>
</reference>
<accession>A0A7R9L4S5</accession>
<dbReference type="EMBL" id="CAJPIZ010013753">
    <property type="protein sequence ID" value="CAG2114420.1"/>
    <property type="molecule type" value="Genomic_DNA"/>
</dbReference>
<organism evidence="8">
    <name type="scientific">Medioppia subpectinata</name>
    <dbReference type="NCBI Taxonomy" id="1979941"/>
    <lineage>
        <taxon>Eukaryota</taxon>
        <taxon>Metazoa</taxon>
        <taxon>Ecdysozoa</taxon>
        <taxon>Arthropoda</taxon>
        <taxon>Chelicerata</taxon>
        <taxon>Arachnida</taxon>
        <taxon>Acari</taxon>
        <taxon>Acariformes</taxon>
        <taxon>Sarcoptiformes</taxon>
        <taxon>Oribatida</taxon>
        <taxon>Brachypylina</taxon>
        <taxon>Oppioidea</taxon>
        <taxon>Oppiidae</taxon>
        <taxon>Medioppia</taxon>
    </lineage>
</organism>
<evidence type="ECO:0000256" key="2">
    <source>
        <dbReference type="ARBA" id="ARBA00022475"/>
    </source>
</evidence>
<name>A0A7R9L4S5_9ACAR</name>
<keyword evidence="2" id="KW-1003">Cell membrane</keyword>
<proteinExistence type="predicted"/>
<evidence type="ECO:0000256" key="1">
    <source>
        <dbReference type="ARBA" id="ARBA00004193"/>
    </source>
</evidence>
<evidence type="ECO:0000256" key="6">
    <source>
        <dbReference type="ARBA" id="ARBA00023288"/>
    </source>
</evidence>
<keyword evidence="4" id="KW-0547">Nucleotide-binding</keyword>
<feature type="region of interest" description="Disordered" evidence="7">
    <location>
        <begin position="101"/>
        <end position="133"/>
    </location>
</feature>
<protein>
    <submittedName>
        <fullName evidence="8">Uncharacterized protein</fullName>
    </submittedName>
</protein>
<dbReference type="SUPFAM" id="SSF52540">
    <property type="entry name" value="P-loop containing nucleoside triphosphate hydrolases"/>
    <property type="match status" value="1"/>
</dbReference>
<dbReference type="Pfam" id="PF00071">
    <property type="entry name" value="Ras"/>
    <property type="match status" value="1"/>
</dbReference>
<keyword evidence="5" id="KW-0472">Membrane</keyword>
<sequence length="133" mass="14900">FSVDDSETFEEVRRLRELILEIKSSDNNDIQPVIPICVVGNKSDFDDKRVIRKEVAESVICLDWENGYVECSAKENKNVVKIFQELMIQAKVPYDVGPAIANGKPRRSSLPECPTSPVSKDKGMPKRNSCAVS</sequence>
<dbReference type="GO" id="GO:0005886">
    <property type="term" value="C:plasma membrane"/>
    <property type="evidence" value="ECO:0007669"/>
    <property type="project" value="UniProtKB-SubCell"/>
</dbReference>
<dbReference type="PROSITE" id="PS51419">
    <property type="entry name" value="RAB"/>
    <property type="match status" value="1"/>
</dbReference>
<dbReference type="OrthoDB" id="265044at2759"/>
<keyword evidence="4" id="KW-0342">GTP-binding</keyword>
<evidence type="ECO:0000256" key="7">
    <source>
        <dbReference type="SAM" id="MobiDB-lite"/>
    </source>
</evidence>
<comment type="subcellular location">
    <subcellularLocation>
        <location evidence="1">Cell membrane</location>
        <topology evidence="1">Lipid-anchor</topology>
    </subcellularLocation>
</comment>
<dbReference type="GO" id="GO:0003924">
    <property type="term" value="F:GTPase activity"/>
    <property type="evidence" value="ECO:0007669"/>
    <property type="project" value="InterPro"/>
</dbReference>
<evidence type="ECO:0000256" key="4">
    <source>
        <dbReference type="ARBA" id="ARBA00023134"/>
    </source>
</evidence>
<dbReference type="PROSITE" id="PS51421">
    <property type="entry name" value="RAS"/>
    <property type="match status" value="1"/>
</dbReference>
<dbReference type="PANTHER" id="PTHR46149:SF7">
    <property type="entry name" value="GTP-BINDING PROTEIN DI-RAS2"/>
    <property type="match status" value="1"/>
</dbReference>
<dbReference type="GO" id="GO:0005525">
    <property type="term" value="F:GTP binding"/>
    <property type="evidence" value="ECO:0007669"/>
    <property type="project" value="UniProtKB-KW"/>
</dbReference>
<dbReference type="EMBL" id="OC868328">
    <property type="protein sequence ID" value="CAD7633990.1"/>
    <property type="molecule type" value="Genomic_DNA"/>
</dbReference>
<keyword evidence="6" id="KW-0449">Lipoprotein</keyword>
<dbReference type="InterPro" id="IPR052236">
    <property type="entry name" value="Small_GTPase_RasD"/>
</dbReference>
<dbReference type="Proteomes" id="UP000759131">
    <property type="component" value="Unassembled WGS sequence"/>
</dbReference>
<dbReference type="PRINTS" id="PR00449">
    <property type="entry name" value="RASTRNSFRMNG"/>
</dbReference>
<dbReference type="SMART" id="SM00173">
    <property type="entry name" value="RAS"/>
    <property type="match status" value="1"/>
</dbReference>
<gene>
    <name evidence="8" type="ORF">OSB1V03_LOCUS14386</name>
</gene>
<evidence type="ECO:0000313" key="8">
    <source>
        <dbReference type="EMBL" id="CAD7633990.1"/>
    </source>
</evidence>
<feature type="non-terminal residue" evidence="8">
    <location>
        <position position="1"/>
    </location>
</feature>
<dbReference type="AlphaFoldDB" id="A0A7R9L4S5"/>
<dbReference type="PANTHER" id="PTHR46149">
    <property type="entry name" value="MIP08469P"/>
    <property type="match status" value="1"/>
</dbReference>
<keyword evidence="9" id="KW-1185">Reference proteome</keyword>